<sequence>MQAVRQKPRRNGRCGGDHRTYKRSETKEEESMYISEVRNQAPKDPRGKLERMMYDTLEKLNIPYQQVDNDPAASMEECARIDEVIGTQIRKNVFLCNQKKTTFFLLVMPADKPLKHLNSAKSWAFPGCPLPPSEKMLEHLGTTPGSASVAGLLMDEDDYVQVIIDKEVAEAEWFGCNPGINTSHLKFKTKDLLQKFLPAIHHRARIVDL</sequence>
<dbReference type="EMBL" id="VULY01000044">
    <property type="protein sequence ID" value="MSR94950.1"/>
    <property type="molecule type" value="Genomic_DNA"/>
</dbReference>
<dbReference type="Gene3D" id="3.90.960.10">
    <property type="entry name" value="YbaK/aminoacyl-tRNA synthetase-associated domain"/>
    <property type="match status" value="1"/>
</dbReference>
<protein>
    <submittedName>
        <fullName evidence="4">Prolyl-tRNA synthetase associated domain-containing protein</fullName>
    </submittedName>
</protein>
<feature type="compositionally biased region" description="Basic and acidic residues" evidence="2">
    <location>
        <begin position="15"/>
        <end position="30"/>
    </location>
</feature>
<keyword evidence="4" id="KW-0030">Aminoacyl-tRNA synthetase</keyword>
<keyword evidence="5" id="KW-1185">Reference proteome</keyword>
<organism evidence="4 5">
    <name type="scientific">Suipraeoptans intestinalis</name>
    <dbReference type="NCBI Taxonomy" id="2606628"/>
    <lineage>
        <taxon>Bacteria</taxon>
        <taxon>Bacillati</taxon>
        <taxon>Bacillota</taxon>
        <taxon>Clostridia</taxon>
        <taxon>Lachnospirales</taxon>
        <taxon>Lachnospiraceae</taxon>
        <taxon>Suipraeoptans</taxon>
    </lineage>
</organism>
<evidence type="ECO:0000259" key="3">
    <source>
        <dbReference type="Pfam" id="PF04073"/>
    </source>
</evidence>
<comment type="similarity">
    <text evidence="1">Belongs to the PRORSD1 family.</text>
</comment>
<reference evidence="4 5" key="1">
    <citation type="submission" date="2019-08" db="EMBL/GenBank/DDBJ databases">
        <title>In-depth cultivation of the pig gut microbiome towards novel bacterial diversity and tailored functional studies.</title>
        <authorList>
            <person name="Wylensek D."/>
            <person name="Hitch T.C.A."/>
            <person name="Clavel T."/>
        </authorList>
    </citation>
    <scope>NUCLEOTIDE SEQUENCE [LARGE SCALE GENOMIC DNA]</scope>
    <source>
        <strain evidence="4 5">68-1-5</strain>
    </source>
</reference>
<proteinExistence type="inferred from homology"/>
<feature type="region of interest" description="Disordered" evidence="2">
    <location>
        <begin position="1"/>
        <end position="34"/>
    </location>
</feature>
<dbReference type="InterPro" id="IPR007214">
    <property type="entry name" value="YbaK/aa-tRNA-synth-assoc-dom"/>
</dbReference>
<dbReference type="Proteomes" id="UP000434409">
    <property type="component" value="Unassembled WGS sequence"/>
</dbReference>
<dbReference type="AlphaFoldDB" id="A0A6N7V4A1"/>
<accession>A0A6N7V4A1</accession>
<dbReference type="GO" id="GO:0004812">
    <property type="term" value="F:aminoacyl-tRNA ligase activity"/>
    <property type="evidence" value="ECO:0007669"/>
    <property type="project" value="UniProtKB-KW"/>
</dbReference>
<keyword evidence="4" id="KW-0436">Ligase</keyword>
<evidence type="ECO:0000256" key="1">
    <source>
        <dbReference type="ARBA" id="ARBA00010201"/>
    </source>
</evidence>
<evidence type="ECO:0000313" key="4">
    <source>
        <dbReference type="EMBL" id="MSR94950.1"/>
    </source>
</evidence>
<gene>
    <name evidence="4" type="ORF">FYJ34_12525</name>
</gene>
<dbReference type="InterPro" id="IPR036754">
    <property type="entry name" value="YbaK/aa-tRNA-synt-asso_dom_sf"/>
</dbReference>
<evidence type="ECO:0000313" key="5">
    <source>
        <dbReference type="Proteomes" id="UP000434409"/>
    </source>
</evidence>
<feature type="domain" description="YbaK/aminoacyl-tRNA synthetase-associated" evidence="3">
    <location>
        <begin position="71"/>
        <end position="193"/>
    </location>
</feature>
<name>A0A6N7V4A1_9FIRM</name>
<feature type="compositionally biased region" description="Basic residues" evidence="2">
    <location>
        <begin position="1"/>
        <end position="12"/>
    </location>
</feature>
<dbReference type="InterPro" id="IPR040285">
    <property type="entry name" value="ProX/PRXD1"/>
</dbReference>
<comment type="caution">
    <text evidence="4">The sequence shown here is derived from an EMBL/GenBank/DDBJ whole genome shotgun (WGS) entry which is preliminary data.</text>
</comment>
<dbReference type="PANTHER" id="PTHR31423">
    <property type="entry name" value="YBAK DOMAIN-CONTAINING PROTEIN"/>
    <property type="match status" value="1"/>
</dbReference>
<dbReference type="PANTHER" id="PTHR31423:SF3">
    <property type="entry name" value="PROLYL-TRNA SYNTHETASE ASSOCIATED DOMAIN-CONTAINING PROTEIN 1-RELATED"/>
    <property type="match status" value="1"/>
</dbReference>
<dbReference type="SUPFAM" id="SSF55826">
    <property type="entry name" value="YbaK/ProRS associated domain"/>
    <property type="match status" value="1"/>
</dbReference>
<dbReference type="Pfam" id="PF04073">
    <property type="entry name" value="tRNA_edit"/>
    <property type="match status" value="1"/>
</dbReference>
<dbReference type="GO" id="GO:0002161">
    <property type="term" value="F:aminoacyl-tRNA deacylase activity"/>
    <property type="evidence" value="ECO:0007669"/>
    <property type="project" value="InterPro"/>
</dbReference>
<evidence type="ECO:0000256" key="2">
    <source>
        <dbReference type="SAM" id="MobiDB-lite"/>
    </source>
</evidence>